<sequence>MKPMLNAHGTFVAFLFPLLKTTSEENIYTSYRAHLIVLQLRRHTPSLQMLITKFTVSYKARGSDDPGEVRSLRAGL</sequence>
<reference evidence="2" key="1">
    <citation type="journal article" date="2020" name="Stud. Mycol.">
        <title>101 Dothideomycetes genomes: a test case for predicting lifestyles and emergence of pathogens.</title>
        <authorList>
            <person name="Haridas S."/>
            <person name="Albert R."/>
            <person name="Binder M."/>
            <person name="Bloem J."/>
            <person name="Labutti K."/>
            <person name="Salamov A."/>
            <person name="Andreopoulos B."/>
            <person name="Baker S."/>
            <person name="Barry K."/>
            <person name="Bills G."/>
            <person name="Bluhm B."/>
            <person name="Cannon C."/>
            <person name="Castanera R."/>
            <person name="Culley D."/>
            <person name="Daum C."/>
            <person name="Ezra D."/>
            <person name="Gonzalez J."/>
            <person name="Henrissat B."/>
            <person name="Kuo A."/>
            <person name="Liang C."/>
            <person name="Lipzen A."/>
            <person name="Lutzoni F."/>
            <person name="Magnuson J."/>
            <person name="Mondo S."/>
            <person name="Nolan M."/>
            <person name="Ohm R."/>
            <person name="Pangilinan J."/>
            <person name="Park H.-J."/>
            <person name="Ramirez L."/>
            <person name="Alfaro M."/>
            <person name="Sun H."/>
            <person name="Tritt A."/>
            <person name="Yoshinaga Y."/>
            <person name="Zwiers L.-H."/>
            <person name="Turgeon B."/>
            <person name="Goodwin S."/>
            <person name="Spatafora J."/>
            <person name="Crous P."/>
            <person name="Grigoriev I."/>
        </authorList>
    </citation>
    <scope>NUCLEOTIDE SEQUENCE</scope>
    <source>
        <strain evidence="2">CBS 109.77</strain>
    </source>
</reference>
<dbReference type="AlphaFoldDB" id="A0A6A6WTP5"/>
<name>A0A6A6WTP5_9PLEO</name>
<proteinExistence type="predicted"/>
<protein>
    <submittedName>
        <fullName evidence="2">Uncharacterized protein</fullName>
    </submittedName>
</protein>
<feature type="signal peptide" evidence="1">
    <location>
        <begin position="1"/>
        <end position="23"/>
    </location>
</feature>
<evidence type="ECO:0000313" key="2">
    <source>
        <dbReference type="EMBL" id="KAF2787294.1"/>
    </source>
</evidence>
<accession>A0A6A6WTP5</accession>
<organism evidence="2 3">
    <name type="scientific">Melanomma pulvis-pyrius CBS 109.77</name>
    <dbReference type="NCBI Taxonomy" id="1314802"/>
    <lineage>
        <taxon>Eukaryota</taxon>
        <taxon>Fungi</taxon>
        <taxon>Dikarya</taxon>
        <taxon>Ascomycota</taxon>
        <taxon>Pezizomycotina</taxon>
        <taxon>Dothideomycetes</taxon>
        <taxon>Pleosporomycetidae</taxon>
        <taxon>Pleosporales</taxon>
        <taxon>Melanommataceae</taxon>
        <taxon>Melanomma</taxon>
    </lineage>
</organism>
<dbReference type="EMBL" id="MU002336">
    <property type="protein sequence ID" value="KAF2787294.1"/>
    <property type="molecule type" value="Genomic_DNA"/>
</dbReference>
<feature type="chain" id="PRO_5025636836" evidence="1">
    <location>
        <begin position="24"/>
        <end position="76"/>
    </location>
</feature>
<keyword evidence="3" id="KW-1185">Reference proteome</keyword>
<keyword evidence="1" id="KW-0732">Signal</keyword>
<gene>
    <name evidence="2" type="ORF">K505DRAFT_128504</name>
</gene>
<evidence type="ECO:0000313" key="3">
    <source>
        <dbReference type="Proteomes" id="UP000799757"/>
    </source>
</evidence>
<dbReference type="Proteomes" id="UP000799757">
    <property type="component" value="Unassembled WGS sequence"/>
</dbReference>
<evidence type="ECO:0000256" key="1">
    <source>
        <dbReference type="SAM" id="SignalP"/>
    </source>
</evidence>